<comment type="caution">
    <text evidence="1">The sequence shown here is derived from an EMBL/GenBank/DDBJ whole genome shotgun (WGS) entry which is preliminary data.</text>
</comment>
<evidence type="ECO:0000313" key="1">
    <source>
        <dbReference type="EMBL" id="KAI9900476.1"/>
    </source>
</evidence>
<dbReference type="EMBL" id="CM047943">
    <property type="protein sequence ID" value="KAI9900476.1"/>
    <property type="molecule type" value="Genomic_DNA"/>
</dbReference>
<gene>
    <name evidence="1" type="ORF">N3K66_004738</name>
</gene>
<organism evidence="1 2">
    <name type="scientific">Trichothecium roseum</name>
    <dbReference type="NCBI Taxonomy" id="47278"/>
    <lineage>
        <taxon>Eukaryota</taxon>
        <taxon>Fungi</taxon>
        <taxon>Dikarya</taxon>
        <taxon>Ascomycota</taxon>
        <taxon>Pezizomycotina</taxon>
        <taxon>Sordariomycetes</taxon>
        <taxon>Hypocreomycetidae</taxon>
        <taxon>Hypocreales</taxon>
        <taxon>Hypocreales incertae sedis</taxon>
        <taxon>Trichothecium</taxon>
    </lineage>
</organism>
<dbReference type="Proteomes" id="UP001163324">
    <property type="component" value="Chromosome 4"/>
</dbReference>
<protein>
    <submittedName>
        <fullName evidence="1">Uncharacterized protein</fullName>
    </submittedName>
</protein>
<proteinExistence type="predicted"/>
<keyword evidence="2" id="KW-1185">Reference proteome</keyword>
<name>A0ACC0V2V7_9HYPO</name>
<sequence>MWSTTSPTRQRNDEESAAAVTDSSSDAYSPEKPQRQPLPDDDDPDPPPDGGRQAWTQVLCMHLVFLNTWGVSNGYGVFQRYYLSRFPSSSPSAVSWVGSIQVFLVFFVGVLAGRLSDAGHFRPVFAAGVALQVLGLVTASFATAYWQVLLSHAVCLGVGNGLAFCPALAVLSQYFRRKRAFSVGLASAGAAVGGLVYPVMVDRLVDDPAAGYPWAMRAMAFIMFATYIPCLVLMKPRITPDRSAAGSNNTTERRPWLDTSALREPSFVFFSLCFFLCFWGLYFPFFYLGTYALEVVHIARPVNLVMVLNGVGVVGRIIPPLVADRVTGLLNLLIVFSLASAALVYAWAAVGSSAAGLYVFAVCNGLLAASLQSLLPAAATTMAPDPKRAGTRIGMILCFVSFANLTGPAICGEIIKRMGGAYLGAQMFAGSSILLGALMAVAARVAKAGAQVKVKV</sequence>
<reference evidence="1" key="1">
    <citation type="submission" date="2022-10" db="EMBL/GenBank/DDBJ databases">
        <title>Complete Genome of Trichothecium roseum strain YXFP-22015, a Plant Pathogen Isolated from Citrus.</title>
        <authorList>
            <person name="Wang Y."/>
            <person name="Zhu L."/>
        </authorList>
    </citation>
    <scope>NUCLEOTIDE SEQUENCE</scope>
    <source>
        <strain evidence="1">YXFP-22015</strain>
    </source>
</reference>
<evidence type="ECO:0000313" key="2">
    <source>
        <dbReference type="Proteomes" id="UP001163324"/>
    </source>
</evidence>
<accession>A0ACC0V2V7</accession>